<keyword evidence="3" id="KW-0808">Transferase</keyword>
<dbReference type="AlphaFoldDB" id="A0A2M8LSS9"/>
<evidence type="ECO:0000256" key="1">
    <source>
        <dbReference type="SAM" id="MobiDB-lite"/>
    </source>
</evidence>
<evidence type="ECO:0000313" key="4">
    <source>
        <dbReference type="Proteomes" id="UP000230407"/>
    </source>
</evidence>
<reference evidence="3 4" key="1">
    <citation type="submission" date="2017-11" db="EMBL/GenBank/DDBJ databases">
        <title>Streptomyces carmine sp. nov., a novel actinomycete isolated from Sophora alopecuroides in Xinjiang, China.</title>
        <authorList>
            <person name="Wang Y."/>
            <person name="Luo X."/>
            <person name="Wan C."/>
            <person name="Zhang L."/>
        </authorList>
    </citation>
    <scope>NUCLEOTIDE SEQUENCE [LARGE SCALE GENOMIC DNA]</scope>
    <source>
        <strain evidence="3 4">TRM SA0054</strain>
    </source>
</reference>
<feature type="region of interest" description="Disordered" evidence="1">
    <location>
        <begin position="87"/>
        <end position="113"/>
    </location>
</feature>
<feature type="compositionally biased region" description="Gly residues" evidence="1">
    <location>
        <begin position="98"/>
        <end position="110"/>
    </location>
</feature>
<dbReference type="GO" id="GO:0016740">
    <property type="term" value="F:transferase activity"/>
    <property type="evidence" value="ECO:0007669"/>
    <property type="project" value="UniProtKB-KW"/>
</dbReference>
<sequence length="355" mass="36044">MSTSTGASLTAQLGQLAQLAHRAAGGADPGDGDPVVLAGRDDATVVRSGAVVAKAHDSGGDPAPLAARLRVAAHPLLRGVLLAPLPLPRPVPPPRAGTGRGSGREPGGPLLGTLPGGRRISLWPYGTPVDPGAPGAAPWEAAGALLARLHSVPLAGLPGPLPPMRGPARVVRALELLRREVPRTAAARTVAAAGETLPAWALGAAPPPRDDALCHGDLHLGQLVRYPAPGGPWHLIDVDDLGPGDPAWDLARPAAWFAAGLLPPADFGRFLTAYRTAGGPAVPGDGPDPWPWLDIPARALTVQTAARSLARAAAEERAPDETDRALVEACSRIVRSPAGPGPYAGRGRTAPGYGG</sequence>
<dbReference type="RefSeq" id="WP_100204251.1">
    <property type="nucleotide sequence ID" value="NZ_PGGW01000067.1"/>
</dbReference>
<accession>A0A2M8LSS9</accession>
<evidence type="ECO:0000259" key="2">
    <source>
        <dbReference type="Pfam" id="PF01636"/>
    </source>
</evidence>
<dbReference type="EMBL" id="PGGW01000067">
    <property type="protein sequence ID" value="PJE94998.1"/>
    <property type="molecule type" value="Genomic_DNA"/>
</dbReference>
<dbReference type="Pfam" id="PF01636">
    <property type="entry name" value="APH"/>
    <property type="match status" value="1"/>
</dbReference>
<dbReference type="SUPFAM" id="SSF56112">
    <property type="entry name" value="Protein kinase-like (PK-like)"/>
    <property type="match status" value="1"/>
</dbReference>
<organism evidence="3 4">
    <name type="scientific">Streptomyces carminius</name>
    <dbReference type="NCBI Taxonomy" id="2665496"/>
    <lineage>
        <taxon>Bacteria</taxon>
        <taxon>Bacillati</taxon>
        <taxon>Actinomycetota</taxon>
        <taxon>Actinomycetes</taxon>
        <taxon>Kitasatosporales</taxon>
        <taxon>Streptomycetaceae</taxon>
        <taxon>Streptomyces</taxon>
    </lineage>
</organism>
<dbReference type="InterPro" id="IPR002575">
    <property type="entry name" value="Aminoglycoside_PTrfase"/>
</dbReference>
<gene>
    <name evidence="3" type="ORF">CUT44_25395</name>
</gene>
<keyword evidence="4" id="KW-1185">Reference proteome</keyword>
<evidence type="ECO:0000313" key="3">
    <source>
        <dbReference type="EMBL" id="PJE94998.1"/>
    </source>
</evidence>
<proteinExistence type="predicted"/>
<name>A0A2M8LSS9_9ACTN</name>
<dbReference type="InterPro" id="IPR011009">
    <property type="entry name" value="Kinase-like_dom_sf"/>
</dbReference>
<dbReference type="Proteomes" id="UP000230407">
    <property type="component" value="Unassembled WGS sequence"/>
</dbReference>
<comment type="caution">
    <text evidence="3">The sequence shown here is derived from an EMBL/GenBank/DDBJ whole genome shotgun (WGS) entry which is preliminary data.</text>
</comment>
<dbReference type="Gene3D" id="3.90.1200.10">
    <property type="match status" value="1"/>
</dbReference>
<feature type="domain" description="Aminoglycoside phosphotransferase" evidence="2">
    <location>
        <begin position="75"/>
        <end position="274"/>
    </location>
</feature>
<protein>
    <submittedName>
        <fullName evidence="3">Aminoglycoside phosphotransferase</fullName>
    </submittedName>
</protein>